<accession>A0A3N4LMC1</accession>
<keyword evidence="2" id="KW-1185">Reference proteome</keyword>
<dbReference type="EMBL" id="ML121551">
    <property type="protein sequence ID" value="RPB22492.1"/>
    <property type="molecule type" value="Genomic_DNA"/>
</dbReference>
<dbReference type="Proteomes" id="UP000267821">
    <property type="component" value="Unassembled WGS sequence"/>
</dbReference>
<protein>
    <submittedName>
        <fullName evidence="1">Uncharacterized protein</fullName>
    </submittedName>
</protein>
<sequence length="211" mass="24379">MWLQPHMSSSYLKETRTILTTETELLCHSNLRRENILKTSTGMSVTVNKGCGCNVNHTHTADNDHYHSVIFGSVFPTNIPSQLHNTENPARHAVEQYLKPFANIKHPIVKPLSHKWSPTLRIHMPVDLSYSMSQSLNICREDPWTSQNLRFQNQHILAGQQQSNSLIRFLGGNSDDPWTPECLDMVAPRVVERQLLEMECLWYFYELNVHQ</sequence>
<gene>
    <name evidence="1" type="ORF">L211DRAFT_850528</name>
</gene>
<dbReference type="OrthoDB" id="10325822at2759"/>
<evidence type="ECO:0000313" key="2">
    <source>
        <dbReference type="Proteomes" id="UP000267821"/>
    </source>
</evidence>
<dbReference type="AlphaFoldDB" id="A0A3N4LMC1"/>
<name>A0A3N4LMC1_9PEZI</name>
<evidence type="ECO:0000313" key="1">
    <source>
        <dbReference type="EMBL" id="RPB22492.1"/>
    </source>
</evidence>
<reference evidence="1 2" key="1">
    <citation type="journal article" date="2018" name="Nat. Ecol. Evol.">
        <title>Pezizomycetes genomes reveal the molecular basis of ectomycorrhizal truffle lifestyle.</title>
        <authorList>
            <person name="Murat C."/>
            <person name="Payen T."/>
            <person name="Noel B."/>
            <person name="Kuo A."/>
            <person name="Morin E."/>
            <person name="Chen J."/>
            <person name="Kohler A."/>
            <person name="Krizsan K."/>
            <person name="Balestrini R."/>
            <person name="Da Silva C."/>
            <person name="Montanini B."/>
            <person name="Hainaut M."/>
            <person name="Levati E."/>
            <person name="Barry K.W."/>
            <person name="Belfiori B."/>
            <person name="Cichocki N."/>
            <person name="Clum A."/>
            <person name="Dockter R.B."/>
            <person name="Fauchery L."/>
            <person name="Guy J."/>
            <person name="Iotti M."/>
            <person name="Le Tacon F."/>
            <person name="Lindquist E.A."/>
            <person name="Lipzen A."/>
            <person name="Malagnac F."/>
            <person name="Mello A."/>
            <person name="Molinier V."/>
            <person name="Miyauchi S."/>
            <person name="Poulain J."/>
            <person name="Riccioni C."/>
            <person name="Rubini A."/>
            <person name="Sitrit Y."/>
            <person name="Splivallo R."/>
            <person name="Traeger S."/>
            <person name="Wang M."/>
            <person name="Zifcakova L."/>
            <person name="Wipf D."/>
            <person name="Zambonelli A."/>
            <person name="Paolocci F."/>
            <person name="Nowrousian M."/>
            <person name="Ottonello S."/>
            <person name="Baldrian P."/>
            <person name="Spatafora J.W."/>
            <person name="Henrissat B."/>
            <person name="Nagy L.G."/>
            <person name="Aury J.M."/>
            <person name="Wincker P."/>
            <person name="Grigoriev I.V."/>
            <person name="Bonfante P."/>
            <person name="Martin F.M."/>
        </authorList>
    </citation>
    <scope>NUCLEOTIDE SEQUENCE [LARGE SCALE GENOMIC DNA]</scope>
    <source>
        <strain evidence="1 2">ATCC MYA-4762</strain>
    </source>
</reference>
<organism evidence="1 2">
    <name type="scientific">Terfezia boudieri ATCC MYA-4762</name>
    <dbReference type="NCBI Taxonomy" id="1051890"/>
    <lineage>
        <taxon>Eukaryota</taxon>
        <taxon>Fungi</taxon>
        <taxon>Dikarya</taxon>
        <taxon>Ascomycota</taxon>
        <taxon>Pezizomycotina</taxon>
        <taxon>Pezizomycetes</taxon>
        <taxon>Pezizales</taxon>
        <taxon>Pezizaceae</taxon>
        <taxon>Terfezia</taxon>
    </lineage>
</organism>
<dbReference type="InParanoid" id="A0A3N4LMC1"/>
<proteinExistence type="predicted"/>